<keyword evidence="2" id="KW-1185">Reference proteome</keyword>
<dbReference type="AlphaFoldDB" id="A0A643BV43"/>
<reference evidence="1 2" key="1">
    <citation type="journal article" date="2019" name="PLoS ONE">
        <title>Genomic analyses reveal an absence of contemporary introgressive admixture between fin whales and blue whales, despite known hybrids.</title>
        <authorList>
            <person name="Westbury M.V."/>
            <person name="Petersen B."/>
            <person name="Lorenzen E.D."/>
        </authorList>
    </citation>
    <scope>NUCLEOTIDE SEQUENCE [LARGE SCALE GENOMIC DNA]</scope>
    <source>
        <strain evidence="1">FinWhale-01</strain>
    </source>
</reference>
<evidence type="ECO:0000313" key="1">
    <source>
        <dbReference type="EMBL" id="KAB0391640.1"/>
    </source>
</evidence>
<feature type="non-terminal residue" evidence="1">
    <location>
        <position position="1"/>
    </location>
</feature>
<dbReference type="OrthoDB" id="8490433at2759"/>
<name>A0A643BV43_BALPH</name>
<dbReference type="Proteomes" id="UP000437017">
    <property type="component" value="Unassembled WGS sequence"/>
</dbReference>
<sequence length="108" mass="11737">ELKGLPSLSEKKKVLAGALSSTSSLGWRVLGTAAHSPDQIVPNLPSDVLAPHKDSVPRESRTMARWLLCRKQHLVQTLLYGPDNQVVIDTCTGNDSVIAELPKANSRR</sequence>
<dbReference type="EMBL" id="SGJD01004382">
    <property type="protein sequence ID" value="KAB0391640.1"/>
    <property type="molecule type" value="Genomic_DNA"/>
</dbReference>
<organism evidence="1 2">
    <name type="scientific">Balaenoptera physalus</name>
    <name type="common">Fin whale</name>
    <name type="synonym">Balaena physalus</name>
    <dbReference type="NCBI Taxonomy" id="9770"/>
    <lineage>
        <taxon>Eukaryota</taxon>
        <taxon>Metazoa</taxon>
        <taxon>Chordata</taxon>
        <taxon>Craniata</taxon>
        <taxon>Vertebrata</taxon>
        <taxon>Euteleostomi</taxon>
        <taxon>Mammalia</taxon>
        <taxon>Eutheria</taxon>
        <taxon>Laurasiatheria</taxon>
        <taxon>Artiodactyla</taxon>
        <taxon>Whippomorpha</taxon>
        <taxon>Cetacea</taxon>
        <taxon>Mysticeti</taxon>
        <taxon>Balaenopteridae</taxon>
        <taxon>Balaenoptera</taxon>
    </lineage>
</organism>
<evidence type="ECO:0000313" key="2">
    <source>
        <dbReference type="Proteomes" id="UP000437017"/>
    </source>
</evidence>
<proteinExistence type="predicted"/>
<accession>A0A643BV43</accession>
<gene>
    <name evidence="1" type="ORF">E2I00_005523</name>
</gene>
<protein>
    <submittedName>
        <fullName evidence="1">Uncharacterized protein</fullName>
    </submittedName>
</protein>
<comment type="caution">
    <text evidence="1">The sequence shown here is derived from an EMBL/GenBank/DDBJ whole genome shotgun (WGS) entry which is preliminary data.</text>
</comment>